<protein>
    <submittedName>
        <fullName evidence="2">Uncharacterized protein</fullName>
    </submittedName>
</protein>
<accession>A0A933GLG3</accession>
<proteinExistence type="predicted"/>
<dbReference type="Proteomes" id="UP000772181">
    <property type="component" value="Unassembled WGS sequence"/>
</dbReference>
<dbReference type="EMBL" id="JACQWF010000300">
    <property type="protein sequence ID" value="MBI4596058.1"/>
    <property type="molecule type" value="Genomic_DNA"/>
</dbReference>
<dbReference type="AlphaFoldDB" id="A0A933GLG3"/>
<name>A0A933GLG3_UNCTE</name>
<feature type="region of interest" description="Disordered" evidence="1">
    <location>
        <begin position="1"/>
        <end position="32"/>
    </location>
</feature>
<organism evidence="2 3">
    <name type="scientific">Tectimicrobiota bacterium</name>
    <dbReference type="NCBI Taxonomy" id="2528274"/>
    <lineage>
        <taxon>Bacteria</taxon>
        <taxon>Pseudomonadati</taxon>
        <taxon>Nitrospinota/Tectimicrobiota group</taxon>
        <taxon>Candidatus Tectimicrobiota</taxon>
    </lineage>
</organism>
<reference evidence="2" key="1">
    <citation type="submission" date="2020-07" db="EMBL/GenBank/DDBJ databases">
        <title>Huge and variable diversity of episymbiotic CPR bacteria and DPANN archaea in groundwater ecosystems.</title>
        <authorList>
            <person name="He C.Y."/>
            <person name="Keren R."/>
            <person name="Whittaker M."/>
            <person name="Farag I.F."/>
            <person name="Doudna J."/>
            <person name="Cate J.H.D."/>
            <person name="Banfield J.F."/>
        </authorList>
    </citation>
    <scope>NUCLEOTIDE SEQUENCE</scope>
    <source>
        <strain evidence="2">NC_groundwater_1482_Ag_S-0.65um_47_24</strain>
    </source>
</reference>
<gene>
    <name evidence="2" type="ORF">HY730_06735</name>
</gene>
<sequence>MSQGKPPIPFKVRPPKADPDRRLSLDPKNIGSAANAGPGIEFTFDADKAILAEATPANNFKALLEEMKGKDAASADKLFEKFGSTLMKKVAEVGEKYKDRSWEMVDICSQQTGISFPHKLQVLIELFALVSRPIDKWAPVESHPQKMRFQQYSCSYYKELDSAGKIGDNLPCRNLCLGAFNCAAKLRNIGVQIGLTKEMNKDHMCEFTFNPRT</sequence>
<evidence type="ECO:0000313" key="3">
    <source>
        <dbReference type="Proteomes" id="UP000772181"/>
    </source>
</evidence>
<feature type="compositionally biased region" description="Basic and acidic residues" evidence="1">
    <location>
        <begin position="15"/>
        <end position="25"/>
    </location>
</feature>
<evidence type="ECO:0000256" key="1">
    <source>
        <dbReference type="SAM" id="MobiDB-lite"/>
    </source>
</evidence>
<evidence type="ECO:0000313" key="2">
    <source>
        <dbReference type="EMBL" id="MBI4596058.1"/>
    </source>
</evidence>
<comment type="caution">
    <text evidence="2">The sequence shown here is derived from an EMBL/GenBank/DDBJ whole genome shotgun (WGS) entry which is preliminary data.</text>
</comment>